<dbReference type="PANTHER" id="PTHR10972:SF92">
    <property type="entry name" value="OXYSTEROL BINDING PROTEIN"/>
    <property type="match status" value="1"/>
</dbReference>
<feature type="compositionally biased region" description="Gly residues" evidence="3">
    <location>
        <begin position="522"/>
        <end position="534"/>
    </location>
</feature>
<dbReference type="PROSITE" id="PS01013">
    <property type="entry name" value="OSBP"/>
    <property type="match status" value="1"/>
</dbReference>
<dbReference type="EMBL" id="KN846953">
    <property type="protein sequence ID" value="KIV79083.1"/>
    <property type="molecule type" value="Genomic_DNA"/>
</dbReference>
<evidence type="ECO:0000256" key="3">
    <source>
        <dbReference type="SAM" id="MobiDB-lite"/>
    </source>
</evidence>
<dbReference type="Gene3D" id="3.30.70.3490">
    <property type="match status" value="1"/>
</dbReference>
<gene>
    <name evidence="4" type="ORF">PV11_06669</name>
</gene>
<feature type="compositionally biased region" description="Polar residues" evidence="3">
    <location>
        <begin position="554"/>
        <end position="582"/>
    </location>
</feature>
<sequence>MSEPSLAAPENRSTLKDFVASISAIRGDLSNITAPPFVLDTKSTVELPGFWGERPSVFVAPASSQDPAERALLVLRWFLSALRNQQYSGRAPGQGIKKPLNAFLGELFIARWEDEAGLTRLVCEQVSHHPPVTACRLWNEEHGVSAEGYTRQEITFSGNLNIQQIGHAIVHLSRHNESYLIPLPDVKVKSIITGHPYPELEGTYHIPSTNGYMSTIVFGSKGLFSSSDKKHSFEAKVYSEGEEGNPLYTVKGNWDGVFVTHDARRDAEIERFDVETASTTPLVTDPLDEQDPWESRRAWHDVRQALQRGDMQGAADAKSKLENGQRELHKNDPDGKSWERLFYTTEPHDEVAERLAKKIGHNLTPADTVAAWRFRLRDWQDEKFRKPYHGDIGPDNTRSESSVSGTSHQYQQPPPGQQSTTRSTAEVAAPAAVSHAAAGISASSGYGTGSGTGYGTTDTSRRQEPVSGDAPQQRDYSLAEYISQQKESPARTAYGTSSNTGYGTSSGTGHGTSSRTSYVIGSGTGTGTGYGTGSGTAPAPSASSQNGPGLSMYSMVTASGSDTVDEPSTGSWQTNPEPTINETSREQEPAYTETSREEGAFFADAPIAHVPIVDDTVRKHEILANTSEQQGPAHADIFRGQEALHTSTHHHEQTDLTNTSSNVDQSADSTTAPDETSTSGIAGTFNKILGAVGLGGVVAGSGASASETLHTDTSERQQPLWSDASHQQETLSTDTSQRQEPLSHDTPQQHDYSLSNYISQTKESPTAGNSRRQAQYQDPFSTDTSQQQEPTSTGISHRQEAEWTDPSQRQEPVYRDFYGQESGGANTPQPQQSSSAPHPQQSSSAGIVKDPTGVPGNRDLIDEGTSGKQDSSLDNINSGVRDLSVKEKSQVEDFLRKKYSSSGR</sequence>
<comment type="similarity">
    <text evidence="1 2">Belongs to the OSBP family.</text>
</comment>
<feature type="compositionally biased region" description="Low complexity" evidence="3">
    <location>
        <begin position="535"/>
        <end position="544"/>
    </location>
</feature>
<feature type="compositionally biased region" description="Polar residues" evidence="3">
    <location>
        <begin position="716"/>
        <end position="796"/>
    </location>
</feature>
<dbReference type="GO" id="GO:0005829">
    <property type="term" value="C:cytosol"/>
    <property type="evidence" value="ECO:0007669"/>
    <property type="project" value="TreeGrafter"/>
</dbReference>
<feature type="compositionally biased region" description="Low complexity" evidence="3">
    <location>
        <begin position="492"/>
        <end position="503"/>
    </location>
</feature>
<protein>
    <recommendedName>
        <fullName evidence="6">Oxysterol-binding protein</fullName>
    </recommendedName>
</protein>
<feature type="compositionally biased region" description="Polar residues" evidence="3">
    <location>
        <begin position="399"/>
        <end position="411"/>
    </location>
</feature>
<evidence type="ECO:0000256" key="1">
    <source>
        <dbReference type="ARBA" id="ARBA00008842"/>
    </source>
</evidence>
<dbReference type="GO" id="GO:0008142">
    <property type="term" value="F:oxysterol binding"/>
    <property type="evidence" value="ECO:0007669"/>
    <property type="project" value="TreeGrafter"/>
</dbReference>
<dbReference type="Gene3D" id="2.40.160.120">
    <property type="match status" value="1"/>
</dbReference>
<evidence type="ECO:0000313" key="5">
    <source>
        <dbReference type="Proteomes" id="UP000053599"/>
    </source>
</evidence>
<feature type="compositionally biased region" description="Low complexity" evidence="3">
    <location>
        <begin position="828"/>
        <end position="845"/>
    </location>
</feature>
<dbReference type="Gene3D" id="1.10.287.2720">
    <property type="match status" value="1"/>
</dbReference>
<dbReference type="InterPro" id="IPR000648">
    <property type="entry name" value="Oxysterol-bd"/>
</dbReference>
<dbReference type="InterPro" id="IPR018494">
    <property type="entry name" value="Oxysterol-bd_CS"/>
</dbReference>
<feature type="compositionally biased region" description="Polar residues" evidence="3">
    <location>
        <begin position="866"/>
        <end position="878"/>
    </location>
</feature>
<feature type="region of interest" description="Disordered" evidence="3">
    <location>
        <begin position="385"/>
        <end position="603"/>
    </location>
</feature>
<dbReference type="Pfam" id="PF01237">
    <property type="entry name" value="Oxysterol_BP"/>
    <property type="match status" value="1"/>
</dbReference>
<evidence type="ECO:0008006" key="6">
    <source>
        <dbReference type="Google" id="ProtNLM"/>
    </source>
</evidence>
<dbReference type="STRING" id="1016849.A0A0D1YW81"/>
<dbReference type="PANTHER" id="PTHR10972">
    <property type="entry name" value="OXYSTEROL-BINDING PROTEIN-RELATED"/>
    <property type="match status" value="1"/>
</dbReference>
<dbReference type="SUPFAM" id="SSF144000">
    <property type="entry name" value="Oxysterol-binding protein-like"/>
    <property type="match status" value="1"/>
</dbReference>
<feature type="region of interest" description="Disordered" evidence="3">
    <location>
        <begin position="705"/>
        <end position="884"/>
    </location>
</feature>
<feature type="region of interest" description="Disordered" evidence="3">
    <location>
        <begin position="309"/>
        <end position="338"/>
    </location>
</feature>
<evidence type="ECO:0000256" key="2">
    <source>
        <dbReference type="RuleBase" id="RU003844"/>
    </source>
</evidence>
<dbReference type="GO" id="GO:0016020">
    <property type="term" value="C:membrane"/>
    <property type="evidence" value="ECO:0007669"/>
    <property type="project" value="TreeGrafter"/>
</dbReference>
<evidence type="ECO:0000313" key="4">
    <source>
        <dbReference type="EMBL" id="KIV79083.1"/>
    </source>
</evidence>
<organism evidence="4 5">
    <name type="scientific">Exophiala sideris</name>
    <dbReference type="NCBI Taxonomy" id="1016849"/>
    <lineage>
        <taxon>Eukaryota</taxon>
        <taxon>Fungi</taxon>
        <taxon>Dikarya</taxon>
        <taxon>Ascomycota</taxon>
        <taxon>Pezizomycotina</taxon>
        <taxon>Eurotiomycetes</taxon>
        <taxon>Chaetothyriomycetidae</taxon>
        <taxon>Chaetothyriales</taxon>
        <taxon>Herpotrichiellaceae</taxon>
        <taxon>Exophiala</taxon>
    </lineage>
</organism>
<feature type="compositionally biased region" description="Polar residues" evidence="3">
    <location>
        <begin position="655"/>
        <end position="680"/>
    </location>
</feature>
<dbReference type="InterPro" id="IPR037239">
    <property type="entry name" value="OSBP_sf"/>
</dbReference>
<dbReference type="AlphaFoldDB" id="A0A0D1YW81"/>
<feature type="compositionally biased region" description="Basic and acidic residues" evidence="3">
    <location>
        <begin position="317"/>
        <end position="338"/>
    </location>
</feature>
<dbReference type="HOGENOM" id="CLU_320791_0_0_1"/>
<name>A0A0D1YW81_9EURO</name>
<reference evidence="4 5" key="1">
    <citation type="submission" date="2015-01" db="EMBL/GenBank/DDBJ databases">
        <title>The Genome Sequence of Exophiala sideris CBS121828.</title>
        <authorList>
            <consortium name="The Broad Institute Genomics Platform"/>
            <person name="Cuomo C."/>
            <person name="de Hoog S."/>
            <person name="Gorbushina A."/>
            <person name="Stielow B."/>
            <person name="Teixiera M."/>
            <person name="Abouelleil A."/>
            <person name="Chapman S.B."/>
            <person name="Priest M."/>
            <person name="Young S.K."/>
            <person name="Wortman J."/>
            <person name="Nusbaum C."/>
            <person name="Birren B."/>
        </authorList>
    </citation>
    <scope>NUCLEOTIDE SEQUENCE [LARGE SCALE GENOMIC DNA]</scope>
    <source>
        <strain evidence="4 5">CBS 121828</strain>
    </source>
</reference>
<feature type="region of interest" description="Disordered" evidence="3">
    <location>
        <begin position="646"/>
        <end position="680"/>
    </location>
</feature>
<dbReference type="OrthoDB" id="14833at2759"/>
<accession>A0A0D1YW81</accession>
<dbReference type="Proteomes" id="UP000053599">
    <property type="component" value="Unassembled WGS sequence"/>
</dbReference>
<proteinExistence type="inferred from homology"/>
<feature type="compositionally biased region" description="Basic and acidic residues" evidence="3">
    <location>
        <begin position="583"/>
        <end position="599"/>
    </location>
</feature>
<feature type="compositionally biased region" description="Low complexity" evidence="3">
    <location>
        <begin position="421"/>
        <end position="445"/>
    </location>
</feature>